<evidence type="ECO:0000256" key="1">
    <source>
        <dbReference type="ARBA" id="ARBA00004123"/>
    </source>
</evidence>
<dbReference type="SMART" id="SM00066">
    <property type="entry name" value="GAL4"/>
    <property type="match status" value="1"/>
</dbReference>
<dbReference type="GO" id="GO:0008270">
    <property type="term" value="F:zinc ion binding"/>
    <property type="evidence" value="ECO:0007669"/>
    <property type="project" value="InterPro"/>
</dbReference>
<feature type="domain" description="Zn(2)-C6 fungal-type" evidence="6">
    <location>
        <begin position="6"/>
        <end position="36"/>
    </location>
</feature>
<dbReference type="SMART" id="SM00906">
    <property type="entry name" value="Fungal_trans"/>
    <property type="match status" value="1"/>
</dbReference>
<dbReference type="GO" id="GO:0003677">
    <property type="term" value="F:DNA binding"/>
    <property type="evidence" value="ECO:0007669"/>
    <property type="project" value="InterPro"/>
</dbReference>
<evidence type="ECO:0000313" key="8">
    <source>
        <dbReference type="Proteomes" id="UP000800200"/>
    </source>
</evidence>
<dbReference type="PROSITE" id="PS50048">
    <property type="entry name" value="ZN2_CY6_FUNGAL_2"/>
    <property type="match status" value="1"/>
</dbReference>
<dbReference type="CDD" id="cd12148">
    <property type="entry name" value="fungal_TF_MHR"/>
    <property type="match status" value="1"/>
</dbReference>
<protein>
    <recommendedName>
        <fullName evidence="6">Zn(2)-C6 fungal-type domain-containing protein</fullName>
    </recommendedName>
</protein>
<dbReference type="Proteomes" id="UP000800200">
    <property type="component" value="Unassembled WGS sequence"/>
</dbReference>
<keyword evidence="3" id="KW-0805">Transcription regulation</keyword>
<gene>
    <name evidence="7" type="ORF">K469DRAFT_722435</name>
</gene>
<keyword evidence="8" id="KW-1185">Reference proteome</keyword>
<reference evidence="7" key="1">
    <citation type="journal article" date="2020" name="Stud. Mycol.">
        <title>101 Dothideomycetes genomes: a test case for predicting lifestyles and emergence of pathogens.</title>
        <authorList>
            <person name="Haridas S."/>
            <person name="Albert R."/>
            <person name="Binder M."/>
            <person name="Bloem J."/>
            <person name="Labutti K."/>
            <person name="Salamov A."/>
            <person name="Andreopoulos B."/>
            <person name="Baker S."/>
            <person name="Barry K."/>
            <person name="Bills G."/>
            <person name="Bluhm B."/>
            <person name="Cannon C."/>
            <person name="Castanera R."/>
            <person name="Culley D."/>
            <person name="Daum C."/>
            <person name="Ezra D."/>
            <person name="Gonzalez J."/>
            <person name="Henrissat B."/>
            <person name="Kuo A."/>
            <person name="Liang C."/>
            <person name="Lipzen A."/>
            <person name="Lutzoni F."/>
            <person name="Magnuson J."/>
            <person name="Mondo S."/>
            <person name="Nolan M."/>
            <person name="Ohm R."/>
            <person name="Pangilinan J."/>
            <person name="Park H.-J."/>
            <person name="Ramirez L."/>
            <person name="Alfaro M."/>
            <person name="Sun H."/>
            <person name="Tritt A."/>
            <person name="Yoshinaga Y."/>
            <person name="Zwiers L.-H."/>
            <person name="Turgeon B."/>
            <person name="Goodwin S."/>
            <person name="Spatafora J."/>
            <person name="Crous P."/>
            <person name="Grigoriev I."/>
        </authorList>
    </citation>
    <scope>NUCLEOTIDE SEQUENCE</scope>
    <source>
        <strain evidence="7">CBS 207.26</strain>
    </source>
</reference>
<sequence length="499" mass="56104">MTSRLSCTTCRGQKRRCSRELPSCELCRKNKRRCEYPPDSPSMAPESGHVFSPGADVRSPFPALLFLDSYTFRKQRSQVQPPEINLPRKFLNRLESADQMSRVANFYFESVHAFFPIVSKLRTQHNLSRLVVQPSADTVLLLLAMRLVTQSRRDETTRSLYELTKKCYSYIEQSNLFTLKLLQSGLLIALYEIGHAIFPAAYLTIRNCANVGHALGVHTRNPSMQILPPAKSWTEHEESRRAWWGVVILDRYISIGTGSSIFACKNPKPDDLLPVDETSWDQGEPALIQSLAVSASTSIPASPFTRTCQAAHLLSRIVRHINDMHDDAPAYYREAKQFHHIISAFDNALSHELDSISSTADPILQIKLFTAIALCFSAKIALYDHYTCAEVDATGGIGTPEQLGMQQVALENIKTTCIAVHTFAQKILLFSLGNDTTFLSPLLCNCLYQAAMSYTWYIRETGQTDLHAHLREIVDALRLIGARWGVANEYLKVLENGNF</sequence>
<dbReference type="AlphaFoldDB" id="A0A6A6EWH7"/>
<evidence type="ECO:0000256" key="5">
    <source>
        <dbReference type="ARBA" id="ARBA00023242"/>
    </source>
</evidence>
<proteinExistence type="predicted"/>
<evidence type="ECO:0000256" key="3">
    <source>
        <dbReference type="ARBA" id="ARBA00023015"/>
    </source>
</evidence>
<evidence type="ECO:0000313" key="7">
    <source>
        <dbReference type="EMBL" id="KAF2195138.1"/>
    </source>
</evidence>
<dbReference type="GO" id="GO:0005634">
    <property type="term" value="C:nucleus"/>
    <property type="evidence" value="ECO:0007669"/>
    <property type="project" value="UniProtKB-SubCell"/>
</dbReference>
<keyword evidence="4" id="KW-0804">Transcription</keyword>
<keyword evidence="5" id="KW-0539">Nucleus</keyword>
<organism evidence="7 8">
    <name type="scientific">Zopfia rhizophila CBS 207.26</name>
    <dbReference type="NCBI Taxonomy" id="1314779"/>
    <lineage>
        <taxon>Eukaryota</taxon>
        <taxon>Fungi</taxon>
        <taxon>Dikarya</taxon>
        <taxon>Ascomycota</taxon>
        <taxon>Pezizomycotina</taxon>
        <taxon>Dothideomycetes</taxon>
        <taxon>Dothideomycetes incertae sedis</taxon>
        <taxon>Zopfiaceae</taxon>
        <taxon>Zopfia</taxon>
    </lineage>
</organism>
<dbReference type="InterPro" id="IPR007219">
    <property type="entry name" value="XnlR_reg_dom"/>
</dbReference>
<dbReference type="CDD" id="cd00067">
    <property type="entry name" value="GAL4"/>
    <property type="match status" value="1"/>
</dbReference>
<dbReference type="Pfam" id="PF00172">
    <property type="entry name" value="Zn_clus"/>
    <property type="match status" value="1"/>
</dbReference>
<dbReference type="OrthoDB" id="3862662at2759"/>
<comment type="subcellular location">
    <subcellularLocation>
        <location evidence="1">Nucleus</location>
    </subcellularLocation>
</comment>
<dbReference type="GO" id="GO:0006351">
    <property type="term" value="P:DNA-templated transcription"/>
    <property type="evidence" value="ECO:0007669"/>
    <property type="project" value="InterPro"/>
</dbReference>
<evidence type="ECO:0000256" key="2">
    <source>
        <dbReference type="ARBA" id="ARBA00022723"/>
    </source>
</evidence>
<evidence type="ECO:0000256" key="4">
    <source>
        <dbReference type="ARBA" id="ARBA00023163"/>
    </source>
</evidence>
<dbReference type="EMBL" id="ML994610">
    <property type="protein sequence ID" value="KAF2195138.1"/>
    <property type="molecule type" value="Genomic_DNA"/>
</dbReference>
<name>A0A6A6EWH7_9PEZI</name>
<dbReference type="InterPro" id="IPR050815">
    <property type="entry name" value="TF_fung"/>
</dbReference>
<dbReference type="Pfam" id="PF04082">
    <property type="entry name" value="Fungal_trans"/>
    <property type="match status" value="1"/>
</dbReference>
<dbReference type="SUPFAM" id="SSF57701">
    <property type="entry name" value="Zn2/Cys6 DNA-binding domain"/>
    <property type="match status" value="1"/>
</dbReference>
<dbReference type="PANTHER" id="PTHR47338:SF20">
    <property type="entry name" value="ZN(II)2CYS6 TRANSCRIPTION FACTOR (EUROFUNG)"/>
    <property type="match status" value="1"/>
</dbReference>
<dbReference type="PROSITE" id="PS00463">
    <property type="entry name" value="ZN2_CY6_FUNGAL_1"/>
    <property type="match status" value="1"/>
</dbReference>
<dbReference type="InterPro" id="IPR001138">
    <property type="entry name" value="Zn2Cys6_DnaBD"/>
</dbReference>
<dbReference type="PANTHER" id="PTHR47338">
    <property type="entry name" value="ZN(II)2CYS6 TRANSCRIPTION FACTOR (EUROFUNG)-RELATED"/>
    <property type="match status" value="1"/>
</dbReference>
<evidence type="ECO:0000259" key="6">
    <source>
        <dbReference type="PROSITE" id="PS50048"/>
    </source>
</evidence>
<keyword evidence="2" id="KW-0479">Metal-binding</keyword>
<dbReference type="InterPro" id="IPR036864">
    <property type="entry name" value="Zn2-C6_fun-type_DNA-bd_sf"/>
</dbReference>
<dbReference type="GO" id="GO:0000981">
    <property type="term" value="F:DNA-binding transcription factor activity, RNA polymerase II-specific"/>
    <property type="evidence" value="ECO:0007669"/>
    <property type="project" value="InterPro"/>
</dbReference>
<dbReference type="Gene3D" id="4.10.240.10">
    <property type="entry name" value="Zn(2)-C6 fungal-type DNA-binding domain"/>
    <property type="match status" value="1"/>
</dbReference>
<accession>A0A6A6EWH7</accession>